<organism evidence="2 3">
    <name type="scientific">Aegilops tauschii subsp. strangulata</name>
    <name type="common">Goatgrass</name>
    <dbReference type="NCBI Taxonomy" id="200361"/>
    <lineage>
        <taxon>Eukaryota</taxon>
        <taxon>Viridiplantae</taxon>
        <taxon>Streptophyta</taxon>
        <taxon>Embryophyta</taxon>
        <taxon>Tracheophyta</taxon>
        <taxon>Spermatophyta</taxon>
        <taxon>Magnoliopsida</taxon>
        <taxon>Liliopsida</taxon>
        <taxon>Poales</taxon>
        <taxon>Poaceae</taxon>
        <taxon>BOP clade</taxon>
        <taxon>Pooideae</taxon>
        <taxon>Triticodae</taxon>
        <taxon>Triticeae</taxon>
        <taxon>Triticinae</taxon>
        <taxon>Aegilops</taxon>
    </lineage>
</organism>
<evidence type="ECO:0000313" key="2">
    <source>
        <dbReference type="EnsemblPlants" id="AET3Gv21010000.21"/>
    </source>
</evidence>
<reference evidence="2" key="3">
    <citation type="journal article" date="2017" name="Nature">
        <title>Genome sequence of the progenitor of the wheat D genome Aegilops tauschii.</title>
        <authorList>
            <person name="Luo M.C."/>
            <person name="Gu Y.Q."/>
            <person name="Puiu D."/>
            <person name="Wang H."/>
            <person name="Twardziok S.O."/>
            <person name="Deal K.R."/>
            <person name="Huo N."/>
            <person name="Zhu T."/>
            <person name="Wang L."/>
            <person name="Wang Y."/>
            <person name="McGuire P.E."/>
            <person name="Liu S."/>
            <person name="Long H."/>
            <person name="Ramasamy R.K."/>
            <person name="Rodriguez J.C."/>
            <person name="Van S.L."/>
            <person name="Yuan L."/>
            <person name="Wang Z."/>
            <person name="Xia Z."/>
            <person name="Xiao L."/>
            <person name="Anderson O.D."/>
            <person name="Ouyang S."/>
            <person name="Liang Y."/>
            <person name="Zimin A.V."/>
            <person name="Pertea G."/>
            <person name="Qi P."/>
            <person name="Bennetzen J.L."/>
            <person name="Dai X."/>
            <person name="Dawson M.W."/>
            <person name="Muller H.G."/>
            <person name="Kugler K."/>
            <person name="Rivarola-Duarte L."/>
            <person name="Spannagl M."/>
            <person name="Mayer K.F.X."/>
            <person name="Lu F.H."/>
            <person name="Bevan M.W."/>
            <person name="Leroy P."/>
            <person name="Li P."/>
            <person name="You F.M."/>
            <person name="Sun Q."/>
            <person name="Liu Z."/>
            <person name="Lyons E."/>
            <person name="Wicker T."/>
            <person name="Salzberg S.L."/>
            <person name="Devos K.M."/>
            <person name="Dvorak J."/>
        </authorList>
    </citation>
    <scope>NUCLEOTIDE SEQUENCE [LARGE SCALE GENOMIC DNA]</scope>
    <source>
        <strain evidence="2">cv. AL8/78</strain>
    </source>
</reference>
<keyword evidence="3" id="KW-1185">Reference proteome</keyword>
<keyword evidence="1" id="KW-0812">Transmembrane</keyword>
<dbReference type="Proteomes" id="UP000015105">
    <property type="component" value="Chromosome 3D"/>
</dbReference>
<proteinExistence type="predicted"/>
<evidence type="ECO:0000256" key="1">
    <source>
        <dbReference type="SAM" id="Phobius"/>
    </source>
</evidence>
<dbReference type="Gramene" id="AET3Gv21010000.21">
    <property type="protein sequence ID" value="AET3Gv21010000.21"/>
    <property type="gene ID" value="AET3Gv21010000"/>
</dbReference>
<feature type="transmembrane region" description="Helical" evidence="1">
    <location>
        <begin position="47"/>
        <end position="66"/>
    </location>
</feature>
<feature type="transmembrane region" description="Helical" evidence="1">
    <location>
        <begin position="20"/>
        <end position="41"/>
    </location>
</feature>
<evidence type="ECO:0000313" key="3">
    <source>
        <dbReference type="Proteomes" id="UP000015105"/>
    </source>
</evidence>
<keyword evidence="1" id="KW-0472">Membrane</keyword>
<dbReference type="EnsemblPlants" id="AET3Gv21010000.21">
    <property type="protein sequence ID" value="AET3Gv21010000.21"/>
    <property type="gene ID" value="AET3Gv21010000"/>
</dbReference>
<reference evidence="2" key="5">
    <citation type="journal article" date="2021" name="G3 (Bethesda)">
        <title>Aegilops tauschii genome assembly Aet v5.0 features greater sequence contiguity and improved annotation.</title>
        <authorList>
            <person name="Wang L."/>
            <person name="Zhu T."/>
            <person name="Rodriguez J.C."/>
            <person name="Deal K.R."/>
            <person name="Dubcovsky J."/>
            <person name="McGuire P.E."/>
            <person name="Lux T."/>
            <person name="Spannagl M."/>
            <person name="Mayer K.F.X."/>
            <person name="Baldrich P."/>
            <person name="Meyers B.C."/>
            <person name="Huo N."/>
            <person name="Gu Y.Q."/>
            <person name="Zhou H."/>
            <person name="Devos K.M."/>
            <person name="Bennetzen J.L."/>
            <person name="Unver T."/>
            <person name="Budak H."/>
            <person name="Gulick P.J."/>
            <person name="Galiba G."/>
            <person name="Kalapos B."/>
            <person name="Nelson D.R."/>
            <person name="Li P."/>
            <person name="You F.M."/>
            <person name="Luo M.C."/>
            <person name="Dvorak J."/>
        </authorList>
    </citation>
    <scope>NUCLEOTIDE SEQUENCE [LARGE SCALE GENOMIC DNA]</scope>
    <source>
        <strain evidence="2">cv. AL8/78</strain>
    </source>
</reference>
<sequence length="68" mass="8020">MLPVIKLLVMHILKHYKLFLSLLFHCPVGMLALTFNNLLIYFKLVPLYLVILYVFISLRCNIVVFCHL</sequence>
<keyword evidence="1" id="KW-1133">Transmembrane helix</keyword>
<reference evidence="3" key="1">
    <citation type="journal article" date="2014" name="Science">
        <title>Ancient hybridizations among the ancestral genomes of bread wheat.</title>
        <authorList>
            <consortium name="International Wheat Genome Sequencing Consortium,"/>
            <person name="Marcussen T."/>
            <person name="Sandve S.R."/>
            <person name="Heier L."/>
            <person name="Spannagl M."/>
            <person name="Pfeifer M."/>
            <person name="Jakobsen K.S."/>
            <person name="Wulff B.B."/>
            <person name="Steuernagel B."/>
            <person name="Mayer K.F."/>
            <person name="Olsen O.A."/>
        </authorList>
    </citation>
    <scope>NUCLEOTIDE SEQUENCE [LARGE SCALE GENOMIC DNA]</scope>
    <source>
        <strain evidence="3">cv. AL8/78</strain>
    </source>
</reference>
<protein>
    <submittedName>
        <fullName evidence="2">Uncharacterized protein</fullName>
    </submittedName>
</protein>
<accession>A0A453GGK9</accession>
<dbReference type="AlphaFoldDB" id="A0A453GGK9"/>
<name>A0A453GGK9_AEGTS</name>
<reference evidence="3" key="2">
    <citation type="journal article" date="2017" name="Nat. Plants">
        <title>The Aegilops tauschii genome reveals multiple impacts of transposons.</title>
        <authorList>
            <person name="Zhao G."/>
            <person name="Zou C."/>
            <person name="Li K."/>
            <person name="Wang K."/>
            <person name="Li T."/>
            <person name="Gao L."/>
            <person name="Zhang X."/>
            <person name="Wang H."/>
            <person name="Yang Z."/>
            <person name="Liu X."/>
            <person name="Jiang W."/>
            <person name="Mao L."/>
            <person name="Kong X."/>
            <person name="Jiao Y."/>
            <person name="Jia J."/>
        </authorList>
    </citation>
    <scope>NUCLEOTIDE SEQUENCE [LARGE SCALE GENOMIC DNA]</scope>
    <source>
        <strain evidence="3">cv. AL8/78</strain>
    </source>
</reference>
<reference evidence="2" key="4">
    <citation type="submission" date="2019-03" db="UniProtKB">
        <authorList>
            <consortium name="EnsemblPlants"/>
        </authorList>
    </citation>
    <scope>IDENTIFICATION</scope>
</reference>